<dbReference type="AlphaFoldDB" id="U4L6J8"/>
<dbReference type="eggNOG" id="ENOG502S2VV">
    <property type="taxonomic scope" value="Eukaryota"/>
</dbReference>
<dbReference type="STRING" id="1076935.U4L6J8"/>
<evidence type="ECO:0000313" key="2">
    <source>
        <dbReference type="EMBL" id="CCX13044.1"/>
    </source>
</evidence>
<protein>
    <submittedName>
        <fullName evidence="2">Similar to YALI0E03696p [Yarrowia lipolytica] acc. no. XP_503509</fullName>
    </submittedName>
</protein>
<keyword evidence="1" id="KW-0472">Membrane</keyword>
<gene>
    <name evidence="2" type="ORF">PCON_12637</name>
</gene>
<evidence type="ECO:0000256" key="1">
    <source>
        <dbReference type="SAM" id="Phobius"/>
    </source>
</evidence>
<organism evidence="2 3">
    <name type="scientific">Pyronema omphalodes (strain CBS 100304)</name>
    <name type="common">Pyronema confluens</name>
    <dbReference type="NCBI Taxonomy" id="1076935"/>
    <lineage>
        <taxon>Eukaryota</taxon>
        <taxon>Fungi</taxon>
        <taxon>Dikarya</taxon>
        <taxon>Ascomycota</taxon>
        <taxon>Pezizomycotina</taxon>
        <taxon>Pezizomycetes</taxon>
        <taxon>Pezizales</taxon>
        <taxon>Pyronemataceae</taxon>
        <taxon>Pyronema</taxon>
    </lineage>
</organism>
<accession>U4L6J8</accession>
<dbReference type="Proteomes" id="UP000018144">
    <property type="component" value="Unassembled WGS sequence"/>
</dbReference>
<feature type="transmembrane region" description="Helical" evidence="1">
    <location>
        <begin position="20"/>
        <end position="38"/>
    </location>
</feature>
<keyword evidence="1" id="KW-1133">Transmembrane helix</keyword>
<evidence type="ECO:0000313" key="3">
    <source>
        <dbReference type="Proteomes" id="UP000018144"/>
    </source>
</evidence>
<sequence>MDQNPPAYAALQLLAKNLLTKRILVLTTFLIIILYLLLTTPLPQHHLHSGGVSSLDSDSDTSTCNPYSGSIYLHLNNTKPLESTFASFSSCQPTQPPWLNQLILTKPIAPGSIGRGSPPIQELTNKTLLLIGDSVDRFLVTDLCSLIGGVLTIHPVNSFSLPASEEEKDNKGLPRSCFLESHNLTLANYFFYGYDESDIWKDKMGTWSAPGTFEKRWEELKKAYKTLPKEPEVVTVNFGLWELARFDKLKESAEDPQEVDSQFVEEYISNTESMLRRVRELAGQKARVVWRQMHTPKIEDGSYWVG</sequence>
<keyword evidence="3" id="KW-1185">Reference proteome</keyword>
<dbReference type="OMA" id="EERIMWW"/>
<reference evidence="2 3" key="1">
    <citation type="journal article" date="2013" name="PLoS Genet.">
        <title>The genome and development-dependent transcriptomes of Pyronema confluens: a window into fungal evolution.</title>
        <authorList>
            <person name="Traeger S."/>
            <person name="Altegoer F."/>
            <person name="Freitag M."/>
            <person name="Gabaldon T."/>
            <person name="Kempken F."/>
            <person name="Kumar A."/>
            <person name="Marcet-Houben M."/>
            <person name="Poggeler S."/>
            <person name="Stajich J.E."/>
            <person name="Nowrousian M."/>
        </authorList>
    </citation>
    <scope>NUCLEOTIDE SEQUENCE [LARGE SCALE GENOMIC DNA]</scope>
    <source>
        <strain evidence="3">CBS 100304</strain>
        <tissue evidence="2">Vegetative mycelium</tissue>
    </source>
</reference>
<keyword evidence="1" id="KW-0812">Transmembrane</keyword>
<dbReference type="EMBL" id="HF935776">
    <property type="protein sequence ID" value="CCX13044.1"/>
    <property type="molecule type" value="Genomic_DNA"/>
</dbReference>
<name>U4L6J8_PYROM</name>
<dbReference type="OrthoDB" id="2588793at2759"/>
<proteinExistence type="predicted"/>